<gene>
    <name evidence="4" type="ORF">MAR_022566</name>
</gene>
<accession>A0ABY7DLY6</accession>
<organism evidence="4 5">
    <name type="scientific">Mya arenaria</name>
    <name type="common">Soft-shell clam</name>
    <dbReference type="NCBI Taxonomy" id="6604"/>
    <lineage>
        <taxon>Eukaryota</taxon>
        <taxon>Metazoa</taxon>
        <taxon>Spiralia</taxon>
        <taxon>Lophotrochozoa</taxon>
        <taxon>Mollusca</taxon>
        <taxon>Bivalvia</taxon>
        <taxon>Autobranchia</taxon>
        <taxon>Heteroconchia</taxon>
        <taxon>Euheterodonta</taxon>
        <taxon>Imparidentia</taxon>
        <taxon>Neoheterodontei</taxon>
        <taxon>Myida</taxon>
        <taxon>Myoidea</taxon>
        <taxon>Myidae</taxon>
        <taxon>Mya</taxon>
    </lineage>
</organism>
<keyword evidence="1" id="KW-0175">Coiled coil</keyword>
<evidence type="ECO:0000313" key="4">
    <source>
        <dbReference type="EMBL" id="WAQ98193.1"/>
    </source>
</evidence>
<proteinExistence type="predicted"/>
<reference evidence="4" key="1">
    <citation type="submission" date="2022-11" db="EMBL/GenBank/DDBJ databases">
        <title>Centuries of genome instability and evolution in soft-shell clam transmissible cancer (bioRxiv).</title>
        <authorList>
            <person name="Hart S.F.M."/>
            <person name="Yonemitsu M.A."/>
            <person name="Giersch R.M."/>
            <person name="Beal B.F."/>
            <person name="Arriagada G."/>
            <person name="Davis B.W."/>
            <person name="Ostrander E.A."/>
            <person name="Goff S.P."/>
            <person name="Metzger M.J."/>
        </authorList>
    </citation>
    <scope>NUCLEOTIDE SEQUENCE</scope>
    <source>
        <strain evidence="4">MELC-2E11</strain>
        <tissue evidence="4">Siphon/mantle</tissue>
    </source>
</reference>
<keyword evidence="5" id="KW-1185">Reference proteome</keyword>
<evidence type="ECO:0000259" key="3">
    <source>
        <dbReference type="Pfam" id="PF16026"/>
    </source>
</evidence>
<dbReference type="Pfam" id="PF16026">
    <property type="entry name" value="MIEAP"/>
    <property type="match status" value="1"/>
</dbReference>
<dbReference type="EMBL" id="CP111014">
    <property type="protein sequence ID" value="WAQ98193.1"/>
    <property type="molecule type" value="Genomic_DNA"/>
</dbReference>
<feature type="region of interest" description="Disordered" evidence="2">
    <location>
        <begin position="148"/>
        <end position="174"/>
    </location>
</feature>
<feature type="coiled-coil region" evidence="1">
    <location>
        <begin position="50"/>
        <end position="84"/>
    </location>
</feature>
<feature type="compositionally biased region" description="Basic and acidic residues" evidence="2">
    <location>
        <begin position="204"/>
        <end position="216"/>
    </location>
</feature>
<evidence type="ECO:0000313" key="5">
    <source>
        <dbReference type="Proteomes" id="UP001164746"/>
    </source>
</evidence>
<feature type="non-terminal residue" evidence="4">
    <location>
        <position position="318"/>
    </location>
</feature>
<sequence length="318" mass="36360">KLYKNISAKDVQLFVEYCTDAIDSFEHYRRPYIPEEPVRPNTDKTSQTIIERLERQNQKLDSELSEAIQAKDRALNRLGELQTRVLQQDTTEIPFLSDENRPTNLGMKFKELFEDEWTNAFSILTASKGLKDDEGIEILLKLLKATDDESGPTLSAPAWSRGGGDPKVGQSHVSREAVKQNLAGDLSTKAVDQKQQLHLQQQQEQKKQKQQEHDGHDGMRKSIVWKIIRDLKFQKALLNHKDITNFVVQCLRLCWLMQAQYPPMVLDFSFRSGDVFNTDALAAYSTRGPTIAYMVWPPLRLHMDGPLVCKGYAEGLKK</sequence>
<protein>
    <recommendedName>
        <fullName evidence="3">Mitochondria-eating protein C-terminal domain-containing protein</fullName>
    </recommendedName>
</protein>
<feature type="compositionally biased region" description="Low complexity" evidence="2">
    <location>
        <begin position="193"/>
        <end position="203"/>
    </location>
</feature>
<evidence type="ECO:0000256" key="1">
    <source>
        <dbReference type="SAM" id="Coils"/>
    </source>
</evidence>
<feature type="region of interest" description="Disordered" evidence="2">
    <location>
        <begin position="193"/>
        <end position="216"/>
    </location>
</feature>
<dbReference type="Proteomes" id="UP001164746">
    <property type="component" value="Chromosome 3"/>
</dbReference>
<feature type="domain" description="Mitochondria-eating protein C-terminal" evidence="3">
    <location>
        <begin position="175"/>
        <end position="312"/>
    </location>
</feature>
<name>A0ABY7DLY6_MYAAR</name>
<evidence type="ECO:0000256" key="2">
    <source>
        <dbReference type="SAM" id="MobiDB-lite"/>
    </source>
</evidence>
<dbReference type="InterPro" id="IPR031981">
    <property type="entry name" value="MIEAP_C"/>
</dbReference>